<dbReference type="PROSITE" id="PS50112">
    <property type="entry name" value="PAS"/>
    <property type="match status" value="1"/>
</dbReference>
<name>Q1JVN0_DESA6</name>
<evidence type="ECO:0000259" key="4">
    <source>
        <dbReference type="PROSITE" id="PS50883"/>
    </source>
</evidence>
<protein>
    <submittedName>
        <fullName evidence="6">Diguanylate cyclase/phosphodiesterase with PAS/PAC sensor(S)</fullName>
    </submittedName>
</protein>
<evidence type="ECO:0000259" key="3">
    <source>
        <dbReference type="PROSITE" id="PS50113"/>
    </source>
</evidence>
<dbReference type="Gene3D" id="3.30.70.270">
    <property type="match status" value="1"/>
</dbReference>
<proteinExistence type="predicted"/>
<keyword evidence="1" id="KW-0472">Membrane</keyword>
<evidence type="ECO:0000256" key="1">
    <source>
        <dbReference type="SAM" id="Phobius"/>
    </source>
</evidence>
<evidence type="ECO:0000313" key="6">
    <source>
        <dbReference type="EMBL" id="EAT14291.1"/>
    </source>
</evidence>
<dbReference type="InterPro" id="IPR035965">
    <property type="entry name" value="PAS-like_dom_sf"/>
</dbReference>
<dbReference type="Pfam" id="PF00990">
    <property type="entry name" value="GGDEF"/>
    <property type="match status" value="1"/>
</dbReference>
<dbReference type="Proteomes" id="UP000005695">
    <property type="component" value="Unassembled WGS sequence"/>
</dbReference>
<dbReference type="InterPro" id="IPR000700">
    <property type="entry name" value="PAS-assoc_C"/>
</dbReference>
<dbReference type="EMBL" id="AAEW02000035">
    <property type="protein sequence ID" value="EAT14291.1"/>
    <property type="molecule type" value="Genomic_DNA"/>
</dbReference>
<dbReference type="PROSITE" id="PS50883">
    <property type="entry name" value="EAL"/>
    <property type="match status" value="1"/>
</dbReference>
<evidence type="ECO:0000259" key="5">
    <source>
        <dbReference type="PROSITE" id="PS50887"/>
    </source>
</evidence>
<dbReference type="PROSITE" id="PS50113">
    <property type="entry name" value="PAC"/>
    <property type="match status" value="1"/>
</dbReference>
<dbReference type="AlphaFoldDB" id="Q1JVN0"/>
<dbReference type="SMART" id="SM00052">
    <property type="entry name" value="EAL"/>
    <property type="match status" value="1"/>
</dbReference>
<dbReference type="InterPro" id="IPR000014">
    <property type="entry name" value="PAS"/>
</dbReference>
<dbReference type="Pfam" id="PF00989">
    <property type="entry name" value="PAS"/>
    <property type="match status" value="1"/>
</dbReference>
<keyword evidence="7" id="KW-1185">Reference proteome</keyword>
<dbReference type="InterPro" id="IPR035919">
    <property type="entry name" value="EAL_sf"/>
</dbReference>
<reference evidence="6" key="1">
    <citation type="submission" date="2006-05" db="EMBL/GenBank/DDBJ databases">
        <title>Annotation of the draft genome assembly of Desulfuromonas acetoxidans DSM 684.</title>
        <authorList>
            <consortium name="US DOE Joint Genome Institute (JGI-ORNL)"/>
            <person name="Larimer F."/>
            <person name="Land M."/>
            <person name="Hauser L."/>
        </authorList>
    </citation>
    <scope>NUCLEOTIDE SEQUENCE [LARGE SCALE GENOMIC DNA]</scope>
    <source>
        <strain evidence="6">DSM 684</strain>
    </source>
</reference>
<dbReference type="Gene3D" id="3.30.450.20">
    <property type="entry name" value="PAS domain"/>
    <property type="match status" value="1"/>
</dbReference>
<comment type="caution">
    <text evidence="6">The sequence shown here is derived from an EMBL/GenBank/DDBJ whole genome shotgun (WGS) entry which is preliminary data.</text>
</comment>
<dbReference type="CDD" id="cd01949">
    <property type="entry name" value="GGDEF"/>
    <property type="match status" value="1"/>
</dbReference>
<feature type="domain" description="PAS" evidence="2">
    <location>
        <begin position="79"/>
        <end position="149"/>
    </location>
</feature>
<dbReference type="InterPro" id="IPR013767">
    <property type="entry name" value="PAS_fold"/>
</dbReference>
<reference evidence="6" key="2">
    <citation type="submission" date="2006-05" db="EMBL/GenBank/DDBJ databases">
        <title>Sequencing of the draft genome and assembly of Desulfuromonas acetoxidans DSM 684.</title>
        <authorList>
            <consortium name="US DOE Joint Genome Institute (JGI-PGF)"/>
            <person name="Copeland A."/>
            <person name="Lucas S."/>
            <person name="Lapidus A."/>
            <person name="Barry K."/>
            <person name="Detter J.C."/>
            <person name="Glavina del Rio T."/>
            <person name="Hammon N."/>
            <person name="Israni S."/>
            <person name="Dalin E."/>
            <person name="Tice H."/>
            <person name="Bruce D."/>
            <person name="Pitluck S."/>
            <person name="Richardson P."/>
        </authorList>
    </citation>
    <scope>NUCLEOTIDE SEQUENCE [LARGE SCALE GENOMIC DNA]</scope>
    <source>
        <strain evidence="6">DSM 684</strain>
    </source>
</reference>
<dbReference type="InterPro" id="IPR001633">
    <property type="entry name" value="EAL_dom"/>
</dbReference>
<dbReference type="SMART" id="SM00086">
    <property type="entry name" value="PAC"/>
    <property type="match status" value="1"/>
</dbReference>
<feature type="domain" description="PAC" evidence="3">
    <location>
        <begin position="152"/>
        <end position="203"/>
    </location>
</feature>
<dbReference type="PANTHER" id="PTHR44757">
    <property type="entry name" value="DIGUANYLATE CYCLASE DGCP"/>
    <property type="match status" value="1"/>
</dbReference>
<dbReference type="OrthoDB" id="9777298at2"/>
<evidence type="ECO:0000259" key="2">
    <source>
        <dbReference type="PROSITE" id="PS50112"/>
    </source>
</evidence>
<dbReference type="NCBIfam" id="TIGR00254">
    <property type="entry name" value="GGDEF"/>
    <property type="match status" value="1"/>
</dbReference>
<feature type="transmembrane region" description="Helical" evidence="1">
    <location>
        <begin position="12"/>
        <end position="33"/>
    </location>
</feature>
<organism evidence="6 7">
    <name type="scientific">Desulfuromonas acetoxidans (strain DSM 684 / 11070)</name>
    <dbReference type="NCBI Taxonomy" id="281689"/>
    <lineage>
        <taxon>Bacteria</taxon>
        <taxon>Pseudomonadati</taxon>
        <taxon>Thermodesulfobacteriota</taxon>
        <taxon>Desulfuromonadia</taxon>
        <taxon>Desulfuromonadales</taxon>
        <taxon>Desulfuromonadaceae</taxon>
        <taxon>Desulfuromonas</taxon>
    </lineage>
</organism>
<dbReference type="SUPFAM" id="SSF55073">
    <property type="entry name" value="Nucleotide cyclase"/>
    <property type="match status" value="1"/>
</dbReference>
<dbReference type="SUPFAM" id="SSF141868">
    <property type="entry name" value="EAL domain-like"/>
    <property type="match status" value="1"/>
</dbReference>
<evidence type="ECO:0000313" key="7">
    <source>
        <dbReference type="Proteomes" id="UP000005695"/>
    </source>
</evidence>
<keyword evidence="1" id="KW-0812">Transmembrane</keyword>
<dbReference type="FunFam" id="3.20.20.450:FF:000001">
    <property type="entry name" value="Cyclic di-GMP phosphodiesterase yahA"/>
    <property type="match status" value="1"/>
</dbReference>
<dbReference type="CDD" id="cd01948">
    <property type="entry name" value="EAL"/>
    <property type="match status" value="1"/>
</dbReference>
<dbReference type="InterPro" id="IPR052155">
    <property type="entry name" value="Biofilm_reg_signaling"/>
</dbReference>
<dbReference type="SMART" id="SM00267">
    <property type="entry name" value="GGDEF"/>
    <property type="match status" value="1"/>
</dbReference>
<dbReference type="InterPro" id="IPR043128">
    <property type="entry name" value="Rev_trsase/Diguanyl_cyclase"/>
</dbReference>
<dbReference type="PANTHER" id="PTHR44757:SF2">
    <property type="entry name" value="BIOFILM ARCHITECTURE MAINTENANCE PROTEIN MBAA"/>
    <property type="match status" value="1"/>
</dbReference>
<dbReference type="NCBIfam" id="TIGR00229">
    <property type="entry name" value="sensory_box"/>
    <property type="match status" value="1"/>
</dbReference>
<feature type="domain" description="GGDEF" evidence="5">
    <location>
        <begin position="235"/>
        <end position="368"/>
    </location>
</feature>
<dbReference type="SMART" id="SM00091">
    <property type="entry name" value="PAS"/>
    <property type="match status" value="1"/>
</dbReference>
<dbReference type="InterPro" id="IPR029787">
    <property type="entry name" value="Nucleotide_cyclase"/>
</dbReference>
<dbReference type="InterPro" id="IPR001610">
    <property type="entry name" value="PAC"/>
</dbReference>
<dbReference type="SUPFAM" id="SSF55785">
    <property type="entry name" value="PYP-like sensor domain (PAS domain)"/>
    <property type="match status" value="1"/>
</dbReference>
<dbReference type="Pfam" id="PF00563">
    <property type="entry name" value="EAL"/>
    <property type="match status" value="1"/>
</dbReference>
<dbReference type="InterPro" id="IPR000160">
    <property type="entry name" value="GGDEF_dom"/>
</dbReference>
<dbReference type="RefSeq" id="WP_006003065.1">
    <property type="nucleotide sequence ID" value="NZ_AAEW02000035.1"/>
</dbReference>
<dbReference type="Gene3D" id="3.20.20.450">
    <property type="entry name" value="EAL domain"/>
    <property type="match status" value="1"/>
</dbReference>
<accession>Q1JVN0</accession>
<dbReference type="PROSITE" id="PS50887">
    <property type="entry name" value="GGDEF"/>
    <property type="match status" value="1"/>
</dbReference>
<feature type="domain" description="EAL" evidence="4">
    <location>
        <begin position="377"/>
        <end position="631"/>
    </location>
</feature>
<gene>
    <name evidence="6" type="ORF">Dace_0152</name>
</gene>
<dbReference type="GO" id="GO:0006355">
    <property type="term" value="P:regulation of DNA-templated transcription"/>
    <property type="evidence" value="ECO:0007669"/>
    <property type="project" value="InterPro"/>
</dbReference>
<dbReference type="CDD" id="cd00130">
    <property type="entry name" value="PAS"/>
    <property type="match status" value="1"/>
</dbReference>
<sequence>MKWSEICRRKNLCVDFLVLPILGALLLSALSVVQKLYIGAPVWRVQVYYFPAVYGSIAGGLVGIWSRRLRQALVKQVKLQEHYLDLFENASDLIQSVRLDGSILYVNRAWKETLGYLDHDIPSLNIFDVISSADRPICRNRVISLLDGAELGPIEVTFQCKDGRAVLLEGNISLRQDEGQPHSVRGIFRNISERKQAEQKIHQLAYYDTLTGLPNRVLLQDRLIHAIADARRFSHYLAVMFIDLDQFKKVNDTLGHSVGDLLLKDAARRLRSCLRDNDTAARLGGDEFVVILSGFKQISNLPHIARKVLDVLSQPYFLAERELVVSASLGISVYPQDGDNAELLMRNADMAMYAAKYDHGNGYCFFSEEMNKNATRQLELEEQLRHALIDQQFEVYFQPQFDWSRQKLTGVEALVRWNRAQGEVVPPEMFIPVVESTGQIVALGEWVLRQACLQIQQLQCQLNVPLQLSVNLSGRQFDDLSLIYKVKKILQETNFPPEQLELEITETILMENADSARKTLGQLSQQGIRLAIDDFGTGYSSLNYLNTFPVDRLKIDKSFLVNVMHDDNHAAIVATIISMADTLGLSVIAEGVETMEQVSFLSDLGCQAMQGFIFSEPLPREELEEFVQKGWPFQQ</sequence>
<keyword evidence="1" id="KW-1133">Transmembrane helix</keyword>